<reference evidence="1 2" key="1">
    <citation type="submission" date="2017-09" db="EMBL/GenBank/DDBJ databases">
        <title>Depth-based differentiation of microbial function through sediment-hosted aquifers and enrichment of novel symbionts in the deep terrestrial subsurface.</title>
        <authorList>
            <person name="Probst A.J."/>
            <person name="Ladd B."/>
            <person name="Jarett J.K."/>
            <person name="Geller-Mcgrath D.E."/>
            <person name="Sieber C.M."/>
            <person name="Emerson J.B."/>
            <person name="Anantharaman K."/>
            <person name="Thomas B.C."/>
            <person name="Malmstrom R."/>
            <person name="Stieglmeier M."/>
            <person name="Klingl A."/>
            <person name="Woyke T."/>
            <person name="Ryan C.M."/>
            <person name="Banfield J.F."/>
        </authorList>
    </citation>
    <scope>NUCLEOTIDE SEQUENCE [LARGE SCALE GENOMIC DNA]</scope>
    <source>
        <strain evidence="1">CG10_big_fil_rev_8_21_14_0_10_51_16</strain>
    </source>
</reference>
<dbReference type="InterPro" id="IPR014722">
    <property type="entry name" value="Rib_uL2_dom2"/>
</dbReference>
<dbReference type="SUPFAM" id="SSF50104">
    <property type="entry name" value="Translation proteins SH3-like domain"/>
    <property type="match status" value="1"/>
</dbReference>
<sequence>MDAMKPKRESTKTRIGYNDSVRVVSGPMTGLTGRVQEVGRHNFIVDGDSDRNRNVKVERADCVKIG</sequence>
<proteinExistence type="predicted"/>
<organism evidence="1 2">
    <name type="scientific">Candidatus Vogelbacteria bacterium CG10_big_fil_rev_8_21_14_0_10_51_16</name>
    <dbReference type="NCBI Taxonomy" id="1975045"/>
    <lineage>
        <taxon>Bacteria</taxon>
        <taxon>Candidatus Vogeliibacteriota</taxon>
    </lineage>
</organism>
<name>A0A2H0RFE0_9BACT</name>
<gene>
    <name evidence="1" type="ORF">COV10_02570</name>
</gene>
<evidence type="ECO:0000313" key="2">
    <source>
        <dbReference type="Proteomes" id="UP000228767"/>
    </source>
</evidence>
<accession>A0A2H0RFE0</accession>
<comment type="caution">
    <text evidence="1">The sequence shown here is derived from an EMBL/GenBank/DDBJ whole genome shotgun (WGS) entry which is preliminary data.</text>
</comment>
<dbReference type="EMBL" id="PCYI01000019">
    <property type="protein sequence ID" value="PIR44744.1"/>
    <property type="molecule type" value="Genomic_DNA"/>
</dbReference>
<dbReference type="Proteomes" id="UP000228767">
    <property type="component" value="Unassembled WGS sequence"/>
</dbReference>
<evidence type="ECO:0000313" key="1">
    <source>
        <dbReference type="EMBL" id="PIR44744.1"/>
    </source>
</evidence>
<protein>
    <submittedName>
        <fullName evidence="1">Uncharacterized protein</fullName>
    </submittedName>
</protein>
<dbReference type="InterPro" id="IPR008991">
    <property type="entry name" value="Translation_prot_SH3-like_sf"/>
</dbReference>
<dbReference type="Gene3D" id="2.30.30.30">
    <property type="match status" value="1"/>
</dbReference>
<dbReference type="AlphaFoldDB" id="A0A2H0RFE0"/>